<name>A0A5J6VJD8_9VIRU</name>
<proteinExistence type="predicted"/>
<protein>
    <submittedName>
        <fullName evidence="1">Uncharacterized protein</fullName>
    </submittedName>
</protein>
<organism evidence="1">
    <name type="scientific">Megaviridae environmental sample</name>
    <dbReference type="NCBI Taxonomy" id="1737588"/>
    <lineage>
        <taxon>Viruses</taxon>
        <taxon>Varidnaviria</taxon>
        <taxon>Bamfordvirae</taxon>
        <taxon>Nucleocytoviricota</taxon>
        <taxon>Megaviricetes</taxon>
        <taxon>Imitervirales</taxon>
        <taxon>Mimiviridae</taxon>
        <taxon>environmental samples</taxon>
    </lineage>
</organism>
<dbReference type="EMBL" id="MN448282">
    <property type="protein sequence ID" value="QFG74182.1"/>
    <property type="molecule type" value="Genomic_DNA"/>
</dbReference>
<sequence length="408" mass="47436">MYEYKYKKYKKKYLYLKKHLGGAQDEMTVNDKITFINEILDPIREEPYDENNSSHQIQELNTFYNLKINDNHTIQVIIMGESHDTLYDESKTSCINVIEALKDRMIVNLFIESSYCTSPRKNSSGLIKARELYVGCSHEYKRVDGGDNVITPHTFVHGWFSTYKTNKANIELNPSNCKNLKIHYCDLRLDYICDTIFYCNYEQSCKAGDNFKQHLELPLVLIDLNCIPDSYLLIDSDNIIPLMDKIRILERLVTSEQKKITNDTTVLRNYIMDSIVYCSARAFEELNNSDESVKDLLNNIIPQFTHWHIKYYINQSGSLHISHIYSAIIDIYTIIRMVQPTNNIISTNPLLYYNKRARLTRGVFPNVQNSPNKPSVCVYIGGMVHTANIKHMIQLIKEYTTLYCCTGV</sequence>
<evidence type="ECO:0000313" key="1">
    <source>
        <dbReference type="EMBL" id="QFG74182.1"/>
    </source>
</evidence>
<reference evidence="1" key="1">
    <citation type="journal article" date="2019" name="Philos. Trans. R. Soc. Lond., B, Biol. Sci.">
        <title>Targeted metagenomic recovery of four divergent viruses reveals shared and distinctive characteristics of giant viruses of marine eukaryotes.</title>
        <authorList>
            <person name="Needham D.M."/>
            <person name="Poirier C."/>
            <person name="Hehenberger E."/>
            <person name="Jimenez V."/>
            <person name="Swalwell J.E."/>
            <person name="Santoro A.E."/>
            <person name="Worden A.Z."/>
        </authorList>
    </citation>
    <scope>NUCLEOTIDE SEQUENCE</scope>
    <source>
        <strain evidence="1">OPacV-662</strain>
    </source>
</reference>
<accession>A0A5J6VJD8</accession>